<keyword evidence="2" id="KW-0238">DNA-binding</keyword>
<feature type="domain" description="HTH cro/C1-type" evidence="1">
    <location>
        <begin position="32"/>
        <end position="76"/>
    </location>
</feature>
<dbReference type="Gene3D" id="1.10.260.40">
    <property type="entry name" value="lambda repressor-like DNA-binding domains"/>
    <property type="match status" value="1"/>
</dbReference>
<dbReference type="InterPro" id="IPR001387">
    <property type="entry name" value="Cro/C1-type_HTH"/>
</dbReference>
<dbReference type="CDD" id="cd00093">
    <property type="entry name" value="HTH_XRE"/>
    <property type="match status" value="1"/>
</dbReference>
<reference evidence="2 3" key="1">
    <citation type="submission" date="2016-10" db="EMBL/GenBank/DDBJ databases">
        <authorList>
            <person name="de Groot N.N."/>
        </authorList>
    </citation>
    <scope>NUCLEOTIDE SEQUENCE [LARGE SCALE GENOMIC DNA]</scope>
    <source>
        <strain evidence="2 3">DSM 46701</strain>
    </source>
</reference>
<accession>A0A1H8GEB3</accession>
<organism evidence="2 3">
    <name type="scientific">Lihuaxuella thermophila</name>
    <dbReference type="NCBI Taxonomy" id="1173111"/>
    <lineage>
        <taxon>Bacteria</taxon>
        <taxon>Bacillati</taxon>
        <taxon>Bacillota</taxon>
        <taxon>Bacilli</taxon>
        <taxon>Bacillales</taxon>
        <taxon>Thermoactinomycetaceae</taxon>
        <taxon>Lihuaxuella</taxon>
    </lineage>
</organism>
<proteinExistence type="predicted"/>
<dbReference type="AlphaFoldDB" id="A0A1H8GEB3"/>
<dbReference type="STRING" id="1173111.SAMN05444955_11120"/>
<dbReference type="EMBL" id="FOCQ01000011">
    <property type="protein sequence ID" value="SEN42313.1"/>
    <property type="molecule type" value="Genomic_DNA"/>
</dbReference>
<dbReference type="OrthoDB" id="2642285at2"/>
<dbReference type="RefSeq" id="WP_089969843.1">
    <property type="nucleotide sequence ID" value="NZ_FOCQ01000011.1"/>
</dbReference>
<dbReference type="PROSITE" id="PS50943">
    <property type="entry name" value="HTH_CROC1"/>
    <property type="match status" value="1"/>
</dbReference>
<evidence type="ECO:0000313" key="3">
    <source>
        <dbReference type="Proteomes" id="UP000199695"/>
    </source>
</evidence>
<evidence type="ECO:0000259" key="1">
    <source>
        <dbReference type="PROSITE" id="PS50943"/>
    </source>
</evidence>
<dbReference type="Pfam" id="PF01381">
    <property type="entry name" value="HTH_3"/>
    <property type="match status" value="1"/>
</dbReference>
<dbReference type="Proteomes" id="UP000199695">
    <property type="component" value="Unassembled WGS sequence"/>
</dbReference>
<evidence type="ECO:0000313" key="2">
    <source>
        <dbReference type="EMBL" id="SEN42313.1"/>
    </source>
</evidence>
<dbReference type="GO" id="GO:0003677">
    <property type="term" value="F:DNA binding"/>
    <property type="evidence" value="ECO:0007669"/>
    <property type="project" value="UniProtKB-KW"/>
</dbReference>
<dbReference type="SMART" id="SM00530">
    <property type="entry name" value="HTH_XRE"/>
    <property type="match status" value="1"/>
</dbReference>
<protein>
    <submittedName>
        <fullName evidence="2">DNA-binding transcriptional regulator, XRE-family HTH domain</fullName>
    </submittedName>
</protein>
<keyword evidence="3" id="KW-1185">Reference proteome</keyword>
<sequence length="93" mass="10846">MSKLKPNIELVIAKKKNEGFKIELNGKKVKCSQTHLAEKLNITKQQFSLWVNGRSFPRLEKAFELAHLLDVKVDELYTFIPEKRNMLDSMKDL</sequence>
<gene>
    <name evidence="2" type="ORF">SAMN05444955_11120</name>
</gene>
<dbReference type="SUPFAM" id="SSF47413">
    <property type="entry name" value="lambda repressor-like DNA-binding domains"/>
    <property type="match status" value="1"/>
</dbReference>
<dbReference type="InterPro" id="IPR010982">
    <property type="entry name" value="Lambda_DNA-bd_dom_sf"/>
</dbReference>
<name>A0A1H8GEB3_9BACL</name>